<dbReference type="GO" id="GO:0005737">
    <property type="term" value="C:cytoplasm"/>
    <property type="evidence" value="ECO:0007669"/>
    <property type="project" value="TreeGrafter"/>
</dbReference>
<evidence type="ECO:0000256" key="2">
    <source>
        <dbReference type="ARBA" id="ARBA00022737"/>
    </source>
</evidence>
<protein>
    <recommendedName>
        <fullName evidence="3">Disease resistance R13L4/SHOC-2-like LRR domain-containing protein</fullName>
    </recommendedName>
</protein>
<dbReference type="Pfam" id="PF13516">
    <property type="entry name" value="LRR_6"/>
    <property type="match status" value="1"/>
</dbReference>
<gene>
    <name evidence="4" type="ORF">A2765_04255</name>
</gene>
<evidence type="ECO:0000313" key="4">
    <source>
        <dbReference type="EMBL" id="OGG59772.1"/>
    </source>
</evidence>
<dbReference type="InterPro" id="IPR055414">
    <property type="entry name" value="LRR_R13L4/SHOC2-like"/>
</dbReference>
<dbReference type="SMART" id="SM00369">
    <property type="entry name" value="LRR_TYP"/>
    <property type="match status" value="4"/>
</dbReference>
<organism evidence="4 5">
    <name type="scientific">Candidatus Kaiserbacteria bacterium RIFCSPHIGHO2_01_FULL_56_24</name>
    <dbReference type="NCBI Taxonomy" id="1798487"/>
    <lineage>
        <taxon>Bacteria</taxon>
        <taxon>Candidatus Kaiseribacteriota</taxon>
    </lineage>
</organism>
<feature type="domain" description="Disease resistance R13L4/SHOC-2-like LRR" evidence="3">
    <location>
        <begin position="81"/>
        <end position="147"/>
    </location>
</feature>
<evidence type="ECO:0000256" key="1">
    <source>
        <dbReference type="ARBA" id="ARBA00022614"/>
    </source>
</evidence>
<evidence type="ECO:0000259" key="3">
    <source>
        <dbReference type="Pfam" id="PF23598"/>
    </source>
</evidence>
<reference evidence="4 5" key="1">
    <citation type="journal article" date="2016" name="Nat. Commun.">
        <title>Thousands of microbial genomes shed light on interconnected biogeochemical processes in an aquifer system.</title>
        <authorList>
            <person name="Anantharaman K."/>
            <person name="Brown C.T."/>
            <person name="Hug L.A."/>
            <person name="Sharon I."/>
            <person name="Castelle C.J."/>
            <person name="Probst A.J."/>
            <person name="Thomas B.C."/>
            <person name="Singh A."/>
            <person name="Wilkins M.J."/>
            <person name="Karaoz U."/>
            <person name="Brodie E.L."/>
            <person name="Williams K.H."/>
            <person name="Hubbard S.S."/>
            <person name="Banfield J.F."/>
        </authorList>
    </citation>
    <scope>NUCLEOTIDE SEQUENCE [LARGE SCALE GENOMIC DNA]</scope>
</reference>
<keyword evidence="2" id="KW-0677">Repeat</keyword>
<dbReference type="EMBL" id="MFLA01000016">
    <property type="protein sequence ID" value="OGG59772.1"/>
    <property type="molecule type" value="Genomic_DNA"/>
</dbReference>
<comment type="caution">
    <text evidence="4">The sequence shown here is derived from an EMBL/GenBank/DDBJ whole genome shotgun (WGS) entry which is preliminary data.</text>
</comment>
<dbReference type="InterPro" id="IPR050216">
    <property type="entry name" value="LRR_domain-containing"/>
</dbReference>
<dbReference type="SUPFAM" id="SSF52058">
    <property type="entry name" value="L domain-like"/>
    <property type="match status" value="1"/>
</dbReference>
<dbReference type="InterPro" id="IPR003591">
    <property type="entry name" value="Leu-rich_rpt_typical-subtyp"/>
</dbReference>
<sequence>MKTLLSLIFVALLASLGYYMYDSQTNPREQPLEMEGTNTPSVPALTTLNRSNQGLTKLPSEILSMTNLQQLDVSNNRLSGALPAEIRHLQNLQILDISDNQMTGLPAELGQLSKLRVLDASNNNLTGIPHELGNLQNLEVLDLSDNDISEQDLEIIRAKLPKTTEIIL</sequence>
<keyword evidence="1" id="KW-0433">Leucine-rich repeat</keyword>
<name>A0A1F6DFH7_9BACT</name>
<dbReference type="InterPro" id="IPR001611">
    <property type="entry name" value="Leu-rich_rpt"/>
</dbReference>
<dbReference type="SMART" id="SM00364">
    <property type="entry name" value="LRR_BAC"/>
    <property type="match status" value="4"/>
</dbReference>
<dbReference type="FunFam" id="3.80.10.10:FF:000041">
    <property type="entry name" value="LRR receptor-like serine/threonine-protein kinase ERECTA"/>
    <property type="match status" value="1"/>
</dbReference>
<dbReference type="PROSITE" id="PS51450">
    <property type="entry name" value="LRR"/>
    <property type="match status" value="1"/>
</dbReference>
<dbReference type="Proteomes" id="UP000176377">
    <property type="component" value="Unassembled WGS sequence"/>
</dbReference>
<dbReference type="AlphaFoldDB" id="A0A1F6DFH7"/>
<dbReference type="PANTHER" id="PTHR48051">
    <property type="match status" value="1"/>
</dbReference>
<proteinExistence type="predicted"/>
<dbReference type="PRINTS" id="PR00019">
    <property type="entry name" value="LEURICHRPT"/>
</dbReference>
<accession>A0A1F6DFH7</accession>
<dbReference type="InterPro" id="IPR032675">
    <property type="entry name" value="LRR_dom_sf"/>
</dbReference>
<dbReference type="Pfam" id="PF23598">
    <property type="entry name" value="LRR_14"/>
    <property type="match status" value="1"/>
</dbReference>
<evidence type="ECO:0000313" key="5">
    <source>
        <dbReference type="Proteomes" id="UP000176377"/>
    </source>
</evidence>
<dbReference type="PANTHER" id="PTHR48051:SF1">
    <property type="entry name" value="RAS SUPPRESSOR PROTEIN 1"/>
    <property type="match status" value="1"/>
</dbReference>
<dbReference type="Gene3D" id="3.80.10.10">
    <property type="entry name" value="Ribonuclease Inhibitor"/>
    <property type="match status" value="1"/>
</dbReference>